<comment type="caution">
    <text evidence="1">The sequence shown here is derived from an EMBL/GenBank/DDBJ whole genome shotgun (WGS) entry which is preliminary data.</text>
</comment>
<accession>A0ACC5ZH68</accession>
<protein>
    <submittedName>
        <fullName evidence="1">Uncharacterized protein</fullName>
    </submittedName>
</protein>
<dbReference type="EMBL" id="CM040999">
    <property type="protein sequence ID" value="MCJ8747384.1"/>
    <property type="molecule type" value="Genomic_DNA"/>
</dbReference>
<evidence type="ECO:0000313" key="1">
    <source>
        <dbReference type="EMBL" id="MCJ8747384.1"/>
    </source>
</evidence>
<gene>
    <name evidence="1" type="ORF">PDJAM_G00152860</name>
</gene>
<sequence length="83" mass="8851">MVFCLCPLHSGVLVLFFLSPAAYHPEEGILAQASCSRDTFFSHPASFTLSLLKLLSCPKRVEQVAAVSGCECVCVCCGLRGGQ</sequence>
<organism evidence="1 2">
    <name type="scientific">Pangasius djambal</name>
    <dbReference type="NCBI Taxonomy" id="1691987"/>
    <lineage>
        <taxon>Eukaryota</taxon>
        <taxon>Metazoa</taxon>
        <taxon>Chordata</taxon>
        <taxon>Craniata</taxon>
        <taxon>Vertebrata</taxon>
        <taxon>Euteleostomi</taxon>
        <taxon>Actinopterygii</taxon>
        <taxon>Neopterygii</taxon>
        <taxon>Teleostei</taxon>
        <taxon>Ostariophysi</taxon>
        <taxon>Siluriformes</taxon>
        <taxon>Pangasiidae</taxon>
        <taxon>Pangasius</taxon>
    </lineage>
</organism>
<proteinExistence type="predicted"/>
<dbReference type="Proteomes" id="UP000830395">
    <property type="component" value="Chromosome 25"/>
</dbReference>
<reference evidence="1" key="1">
    <citation type="submission" date="2020-02" db="EMBL/GenBank/DDBJ databases">
        <title>Genome sequencing of the panga catfish, Pangasius djambal.</title>
        <authorList>
            <person name="Wen M."/>
            <person name="Zahm M."/>
            <person name="Roques C."/>
            <person name="Cabau C."/>
            <person name="Klopp C."/>
            <person name="Donnadieu C."/>
            <person name="Jouanno E."/>
            <person name="Avarre J.-C."/>
            <person name="Campet M."/>
            <person name="Ha T."/>
            <person name="Dugue R."/>
            <person name="Lampietro C."/>
            <person name="Louis A."/>
            <person name="Herpin A."/>
            <person name="Echchiki A."/>
            <person name="Berthelot C."/>
            <person name="Parey E."/>
            <person name="Roest-Crollius H."/>
            <person name="Braasch I."/>
            <person name="Postlethwait J.H."/>
            <person name="Bobe J."/>
            <person name="Montfort J."/>
            <person name="Bouchez O."/>
            <person name="Begum T."/>
            <person name="Schartl M."/>
            <person name="Gustiano R."/>
            <person name="Guiguen Y."/>
        </authorList>
    </citation>
    <scope>NUCLEOTIDE SEQUENCE</scope>
    <source>
        <strain evidence="1">Pdj_M5554</strain>
    </source>
</reference>
<keyword evidence="2" id="KW-1185">Reference proteome</keyword>
<name>A0ACC5ZH68_9TELE</name>
<evidence type="ECO:0000313" key="2">
    <source>
        <dbReference type="Proteomes" id="UP000830395"/>
    </source>
</evidence>